<keyword evidence="2" id="KW-1185">Reference proteome</keyword>
<dbReference type="EMBL" id="JARBJD010000043">
    <property type="protein sequence ID" value="KAK2957794.1"/>
    <property type="molecule type" value="Genomic_DNA"/>
</dbReference>
<comment type="caution">
    <text evidence="1">The sequence shown here is derived from an EMBL/GenBank/DDBJ whole genome shotgun (WGS) entry which is preliminary data.</text>
</comment>
<gene>
    <name evidence="1" type="ORF">BLNAU_7228</name>
</gene>
<protein>
    <submittedName>
        <fullName evidence="1">Uncharacterized protein</fullName>
    </submittedName>
</protein>
<name>A0ABQ9Y231_9EUKA</name>
<evidence type="ECO:0000313" key="2">
    <source>
        <dbReference type="Proteomes" id="UP001281761"/>
    </source>
</evidence>
<dbReference type="Proteomes" id="UP001281761">
    <property type="component" value="Unassembled WGS sequence"/>
</dbReference>
<accession>A0ABQ9Y231</accession>
<sequence length="620" mass="68942">MVCAPHSCNSTAIHDLFELHSIFNLVLVQRTSSFVRKNHRSSPSRETPSGPFPIRDSLMFSLPLPSNPSPTDNRFASHVSYSTLSKPTSTDKHSGYFQSVTSFRNRIGQLRSEECRENDRFKKATSSISFERLHVQMNLNFAHTDHLHNSTQTELHKVRPVCSPSLLLRKQPRRWSCTPVEQIDPLSCFPICDSSVTPISAIPSLLPPSLLFVPSSAAVGMYLITPCESVDVPLSVITFHIQFVSCGTAALSFLNNTVLFSSAEILLLLVDSNLVTKVLATVQPHTLPISGNEVILDNLIGIIRNCVILAYPSHLSVLGITRAVDAFDHREMIFQKVVLPSSPFVTFLISNQNILNEELFRSFMYLLDTFFVMCPFHRPTLEYVIASPIAMAFSSCLSFIEDENCLWSALFNIALSLEKWMNEDPEVAQSTKRKMQALFSEGFEDTLEQMMMCDKHRDYGDGIVDIGHAISQMMGSNAKRLNLSGMTPTHFCGLSSDVGNALIAGADEQILGWPPIVQKWSALLATHLVYLVEMGCTPHSLDSTVTHIHCMIIQSVDYSLNRRPFHSKRQNGLHNSAGTIGTGMASHLVPLLELDSALAFSSFITSNTTRRVWSCTAVIF</sequence>
<reference evidence="1 2" key="1">
    <citation type="journal article" date="2022" name="bioRxiv">
        <title>Genomics of Preaxostyla Flagellates Illuminates Evolutionary Transitions and the Path Towards Mitochondrial Loss.</title>
        <authorList>
            <person name="Novak L.V.F."/>
            <person name="Treitli S.C."/>
            <person name="Pyrih J."/>
            <person name="Halakuc P."/>
            <person name="Pipaliya S.V."/>
            <person name="Vacek V."/>
            <person name="Brzon O."/>
            <person name="Soukal P."/>
            <person name="Eme L."/>
            <person name="Dacks J.B."/>
            <person name="Karnkowska A."/>
            <person name="Elias M."/>
            <person name="Hampl V."/>
        </authorList>
    </citation>
    <scope>NUCLEOTIDE SEQUENCE [LARGE SCALE GENOMIC DNA]</scope>
    <source>
        <strain evidence="1">NAU3</strain>
        <tissue evidence="1">Gut</tissue>
    </source>
</reference>
<proteinExistence type="predicted"/>
<organism evidence="1 2">
    <name type="scientific">Blattamonas nauphoetae</name>
    <dbReference type="NCBI Taxonomy" id="2049346"/>
    <lineage>
        <taxon>Eukaryota</taxon>
        <taxon>Metamonada</taxon>
        <taxon>Preaxostyla</taxon>
        <taxon>Oxymonadida</taxon>
        <taxon>Blattamonas</taxon>
    </lineage>
</organism>
<evidence type="ECO:0000313" key="1">
    <source>
        <dbReference type="EMBL" id="KAK2957794.1"/>
    </source>
</evidence>